<dbReference type="InterPro" id="IPR032710">
    <property type="entry name" value="NTF2-like_dom_sf"/>
</dbReference>
<evidence type="ECO:0000313" key="1">
    <source>
        <dbReference type="EMBL" id="EFA75698.1"/>
    </source>
</evidence>
<organism evidence="1 2">
    <name type="scientific">Heterostelium pallidum (strain ATCC 26659 / Pp 5 / PN500)</name>
    <name type="common">Cellular slime mold</name>
    <name type="synonym">Polysphondylium pallidum</name>
    <dbReference type="NCBI Taxonomy" id="670386"/>
    <lineage>
        <taxon>Eukaryota</taxon>
        <taxon>Amoebozoa</taxon>
        <taxon>Evosea</taxon>
        <taxon>Eumycetozoa</taxon>
        <taxon>Dictyostelia</taxon>
        <taxon>Acytosteliales</taxon>
        <taxon>Acytosteliaceae</taxon>
        <taxon>Heterostelium</taxon>
    </lineage>
</organism>
<dbReference type="Gene3D" id="3.10.450.50">
    <property type="match status" value="1"/>
</dbReference>
<proteinExistence type="predicted"/>
<protein>
    <recommendedName>
        <fullName evidence="3">SnoaL-like domain-containing protein</fullName>
    </recommendedName>
</protein>
<sequence>MNYNNNEIIKHIQSLVDLETECWNKQNIIPFLNMIHPDMVWPFPPTDRDHDPTTWVFIMGRFNFERWKSMYDEIFSNHYLSHNIRKTLNIKVSKEEDAALAVVDIDTLWIENKTGKPFHWKGRVCKIYTKMTDNKWLFYSQTGALDYSFIKQE</sequence>
<accession>D3BSC5</accession>
<dbReference type="Proteomes" id="UP000001396">
    <property type="component" value="Unassembled WGS sequence"/>
</dbReference>
<comment type="caution">
    <text evidence="1">The sequence shown here is derived from an EMBL/GenBank/DDBJ whole genome shotgun (WGS) entry which is preliminary data.</text>
</comment>
<dbReference type="RefSeq" id="XP_020427832.1">
    <property type="nucleotide sequence ID" value="XM_020581516.1"/>
</dbReference>
<evidence type="ECO:0000313" key="2">
    <source>
        <dbReference type="Proteomes" id="UP000001396"/>
    </source>
</evidence>
<name>D3BSC5_HETP5</name>
<dbReference type="GeneID" id="31366220"/>
<keyword evidence="2" id="KW-1185">Reference proteome</keyword>
<dbReference type="SUPFAM" id="SSF54427">
    <property type="entry name" value="NTF2-like"/>
    <property type="match status" value="1"/>
</dbReference>
<dbReference type="InParanoid" id="D3BSC5"/>
<dbReference type="AlphaFoldDB" id="D3BSC5"/>
<reference evidence="1 2" key="1">
    <citation type="journal article" date="2011" name="Genome Res.">
        <title>Phylogeny-wide analysis of social amoeba genomes highlights ancient origins for complex intercellular communication.</title>
        <authorList>
            <person name="Heidel A.J."/>
            <person name="Lawal H.M."/>
            <person name="Felder M."/>
            <person name="Schilde C."/>
            <person name="Helps N.R."/>
            <person name="Tunggal B."/>
            <person name="Rivero F."/>
            <person name="John U."/>
            <person name="Schleicher M."/>
            <person name="Eichinger L."/>
            <person name="Platzer M."/>
            <person name="Noegel A.A."/>
            <person name="Schaap P."/>
            <person name="Gloeckner G."/>
        </authorList>
    </citation>
    <scope>NUCLEOTIDE SEQUENCE [LARGE SCALE GENOMIC DNA]</scope>
    <source>
        <strain evidence="2">ATCC 26659 / Pp 5 / PN500</strain>
    </source>
</reference>
<gene>
    <name evidence="1" type="ORF">PPL_10751</name>
</gene>
<evidence type="ECO:0008006" key="3">
    <source>
        <dbReference type="Google" id="ProtNLM"/>
    </source>
</evidence>
<dbReference type="EMBL" id="ADBJ01000051">
    <property type="protein sequence ID" value="EFA75698.1"/>
    <property type="molecule type" value="Genomic_DNA"/>
</dbReference>